<sequence>MPPMKSFFLASVVTLMTVSTAACQQPVPPPQVKANPNPQHKYEVVMTVRNAPRAFEQVAGSAQFDIPAEQDACLPLDQTRALAGVRNRPSETVPLQFRKVSDTEYRAEFFADALLDEDYYGLGVCHWKLTAVGATLTAQPAVFSTETWNEAIVSGAQQVTFAPKSLFSLSPDPIEFHPMTLAGERAPSAEDFEVVFQSRKIEQ</sequence>
<evidence type="ECO:0000256" key="1">
    <source>
        <dbReference type="SAM" id="SignalP"/>
    </source>
</evidence>
<dbReference type="PATRIC" id="fig|69.6.peg.4729"/>
<dbReference type="STRING" id="69.GLE_4796"/>
<reference evidence="2 3" key="1">
    <citation type="submission" date="2015-11" db="EMBL/GenBank/DDBJ databases">
        <title>Genome sequences of Lysobacter enzymogenes strain C3 and Lysobacter antibioticus ATCC 29479.</title>
        <authorList>
            <person name="Kobayashi D.Y."/>
        </authorList>
    </citation>
    <scope>NUCLEOTIDE SEQUENCE [LARGE SCALE GENOMIC DNA]</scope>
    <source>
        <strain evidence="2 3">C3</strain>
    </source>
</reference>
<dbReference type="AlphaFoldDB" id="A0A0S2DP32"/>
<feature type="chain" id="PRO_5006595046" evidence="1">
    <location>
        <begin position="25"/>
        <end position="203"/>
    </location>
</feature>
<accession>A0A0S2DP32</accession>
<evidence type="ECO:0000313" key="3">
    <source>
        <dbReference type="Proteomes" id="UP000061569"/>
    </source>
</evidence>
<keyword evidence="2" id="KW-0449">Lipoprotein</keyword>
<proteinExistence type="predicted"/>
<protein>
    <submittedName>
        <fullName evidence="2">Lipoprotein</fullName>
    </submittedName>
</protein>
<keyword evidence="1" id="KW-0732">Signal</keyword>
<gene>
    <name evidence="2" type="ORF">GLE_4796</name>
</gene>
<dbReference type="Proteomes" id="UP000061569">
    <property type="component" value="Chromosome"/>
</dbReference>
<evidence type="ECO:0000313" key="2">
    <source>
        <dbReference type="EMBL" id="ALN60137.1"/>
    </source>
</evidence>
<feature type="signal peptide" evidence="1">
    <location>
        <begin position="1"/>
        <end position="24"/>
    </location>
</feature>
<organism evidence="2 3">
    <name type="scientific">Lysobacter enzymogenes</name>
    <dbReference type="NCBI Taxonomy" id="69"/>
    <lineage>
        <taxon>Bacteria</taxon>
        <taxon>Pseudomonadati</taxon>
        <taxon>Pseudomonadota</taxon>
        <taxon>Gammaproteobacteria</taxon>
        <taxon>Lysobacterales</taxon>
        <taxon>Lysobacteraceae</taxon>
        <taxon>Lysobacter</taxon>
    </lineage>
</organism>
<name>A0A0S2DP32_LYSEN</name>
<dbReference type="EMBL" id="CP013140">
    <property type="protein sequence ID" value="ALN60137.1"/>
    <property type="molecule type" value="Genomic_DNA"/>
</dbReference>
<dbReference type="PROSITE" id="PS51257">
    <property type="entry name" value="PROKAR_LIPOPROTEIN"/>
    <property type="match status" value="1"/>
</dbReference>
<dbReference type="KEGG" id="lez:GLE_4796"/>